<feature type="region of interest" description="Disordered" evidence="1">
    <location>
        <begin position="153"/>
        <end position="177"/>
    </location>
</feature>
<accession>A0A139N415</accession>
<reference evidence="2 3" key="1">
    <citation type="submission" date="2016-01" db="EMBL/GenBank/DDBJ databases">
        <title>Highly variable Streptococcus oralis are common among viridans streptococci isolated from primates.</title>
        <authorList>
            <person name="Denapaite D."/>
            <person name="Rieger M."/>
            <person name="Koendgen S."/>
            <person name="Brueckner R."/>
            <person name="Ochigava I."/>
            <person name="Kappeler P."/>
            <person name="Maetz-Rensing K."/>
            <person name="Leendertz F."/>
            <person name="Hakenbeck R."/>
        </authorList>
    </citation>
    <scope>NUCLEOTIDE SEQUENCE [LARGE SCALE GENOMIC DNA]</scope>
    <source>
        <strain evidence="2 3">DD08</strain>
    </source>
</reference>
<name>A0A139N415_STRCR</name>
<proteinExistence type="predicted"/>
<evidence type="ECO:0000256" key="1">
    <source>
        <dbReference type="SAM" id="MobiDB-lite"/>
    </source>
</evidence>
<dbReference type="EMBL" id="LQRD01000023">
    <property type="protein sequence ID" value="KXT70557.1"/>
    <property type="molecule type" value="Genomic_DNA"/>
</dbReference>
<evidence type="ECO:0000313" key="2">
    <source>
        <dbReference type="EMBL" id="KXT70557.1"/>
    </source>
</evidence>
<protein>
    <recommendedName>
        <fullName evidence="4">DUF177 domain-containing protein</fullName>
    </recommendedName>
</protein>
<organism evidence="2 3">
    <name type="scientific">Streptococcus cristatus</name>
    <dbReference type="NCBI Taxonomy" id="45634"/>
    <lineage>
        <taxon>Bacteria</taxon>
        <taxon>Bacillati</taxon>
        <taxon>Bacillota</taxon>
        <taxon>Bacilli</taxon>
        <taxon>Lactobacillales</taxon>
        <taxon>Streptococcaceae</taxon>
        <taxon>Streptococcus</taxon>
    </lineage>
</organism>
<dbReference type="AlphaFoldDB" id="A0A139N415"/>
<dbReference type="RefSeq" id="WP_061422414.1">
    <property type="nucleotide sequence ID" value="NZ_KQ969062.1"/>
</dbReference>
<dbReference type="InterPro" id="IPR003772">
    <property type="entry name" value="YceD"/>
</dbReference>
<dbReference type="PATRIC" id="fig|45634.12.peg.669"/>
<dbReference type="Pfam" id="PF02620">
    <property type="entry name" value="YceD"/>
    <property type="match status" value="1"/>
</dbReference>
<gene>
    <name evidence="2" type="ORF">SCRDD08_00641</name>
</gene>
<comment type="caution">
    <text evidence="2">The sequence shown here is derived from an EMBL/GenBank/DDBJ whole genome shotgun (WGS) entry which is preliminary data.</text>
</comment>
<dbReference type="STRING" id="45634.SCRDD08_00641"/>
<dbReference type="Proteomes" id="UP000070377">
    <property type="component" value="Unassembled WGS sequence"/>
</dbReference>
<evidence type="ECO:0000313" key="3">
    <source>
        <dbReference type="Proteomes" id="UP000070377"/>
    </source>
</evidence>
<sequence length="177" mass="19959">MLNIQEIKKNAGGLQFDQEFDLAQELQERNREVLDIQKIVARGQAQYENGLYFLDYTLTYKITLASSRSMAPVDREEAYAVHEVFASVEDGSVQKDLLEDDLVLPFEGDSIDLAASVADNILLHIPLKVLTPEEEAGASMPTGNDWQVLTEEDYQRQQMEKKEANSPFASLQGLFDE</sequence>
<feature type="compositionally biased region" description="Basic and acidic residues" evidence="1">
    <location>
        <begin position="153"/>
        <end position="164"/>
    </location>
</feature>
<evidence type="ECO:0008006" key="4">
    <source>
        <dbReference type="Google" id="ProtNLM"/>
    </source>
</evidence>